<gene>
    <name evidence="1" type="ORF">OsJ_14721</name>
</gene>
<reference evidence="1" key="1">
    <citation type="journal article" date="2005" name="PLoS Biol.">
        <title>The genomes of Oryza sativa: a history of duplications.</title>
        <authorList>
            <person name="Yu J."/>
            <person name="Wang J."/>
            <person name="Lin W."/>
            <person name="Li S."/>
            <person name="Li H."/>
            <person name="Zhou J."/>
            <person name="Ni P."/>
            <person name="Dong W."/>
            <person name="Hu S."/>
            <person name="Zeng C."/>
            <person name="Zhang J."/>
            <person name="Zhang Y."/>
            <person name="Li R."/>
            <person name="Xu Z."/>
            <person name="Li S."/>
            <person name="Li X."/>
            <person name="Zheng H."/>
            <person name="Cong L."/>
            <person name="Lin L."/>
            <person name="Yin J."/>
            <person name="Geng J."/>
            <person name="Li G."/>
            <person name="Shi J."/>
            <person name="Liu J."/>
            <person name="Lv H."/>
            <person name="Li J."/>
            <person name="Wang J."/>
            <person name="Deng Y."/>
            <person name="Ran L."/>
            <person name="Shi X."/>
            <person name="Wang X."/>
            <person name="Wu Q."/>
            <person name="Li C."/>
            <person name="Ren X."/>
            <person name="Wang J."/>
            <person name="Wang X."/>
            <person name="Li D."/>
            <person name="Liu D."/>
            <person name="Zhang X."/>
            <person name="Ji Z."/>
            <person name="Zhao W."/>
            <person name="Sun Y."/>
            <person name="Zhang Z."/>
            <person name="Bao J."/>
            <person name="Han Y."/>
            <person name="Dong L."/>
            <person name="Ji J."/>
            <person name="Chen P."/>
            <person name="Wu S."/>
            <person name="Liu J."/>
            <person name="Xiao Y."/>
            <person name="Bu D."/>
            <person name="Tan J."/>
            <person name="Yang L."/>
            <person name="Ye C."/>
            <person name="Zhang J."/>
            <person name="Xu J."/>
            <person name="Zhou Y."/>
            <person name="Yu Y."/>
            <person name="Zhang B."/>
            <person name="Zhuang S."/>
            <person name="Wei H."/>
            <person name="Liu B."/>
            <person name="Lei M."/>
            <person name="Yu H."/>
            <person name="Li Y."/>
            <person name="Xu H."/>
            <person name="Wei S."/>
            <person name="He X."/>
            <person name="Fang L."/>
            <person name="Zhang Z."/>
            <person name="Zhang Y."/>
            <person name="Huang X."/>
            <person name="Su Z."/>
            <person name="Tong W."/>
            <person name="Li J."/>
            <person name="Tong Z."/>
            <person name="Li S."/>
            <person name="Ye J."/>
            <person name="Wang L."/>
            <person name="Fang L."/>
            <person name="Lei T."/>
            <person name="Chen C."/>
            <person name="Chen H."/>
            <person name="Xu Z."/>
            <person name="Li H."/>
            <person name="Huang H."/>
            <person name="Zhang F."/>
            <person name="Xu H."/>
            <person name="Li N."/>
            <person name="Zhao C."/>
            <person name="Li S."/>
            <person name="Dong L."/>
            <person name="Huang Y."/>
            <person name="Li L."/>
            <person name="Xi Y."/>
            <person name="Qi Q."/>
            <person name="Li W."/>
            <person name="Zhang B."/>
            <person name="Hu W."/>
            <person name="Zhang Y."/>
            <person name="Tian X."/>
            <person name="Jiao Y."/>
            <person name="Liang X."/>
            <person name="Jin J."/>
            <person name="Gao L."/>
            <person name="Zheng W."/>
            <person name="Hao B."/>
            <person name="Liu S."/>
            <person name="Wang W."/>
            <person name="Yuan L."/>
            <person name="Cao M."/>
            <person name="McDermott J."/>
            <person name="Samudrala R."/>
            <person name="Wang J."/>
            <person name="Wong G.K."/>
            <person name="Yang H."/>
        </authorList>
    </citation>
    <scope>NUCLEOTIDE SEQUENCE [LARGE SCALE GENOMIC DNA]</scope>
</reference>
<evidence type="ECO:0000313" key="1">
    <source>
        <dbReference type="EMBL" id="EEE60957.1"/>
    </source>
</evidence>
<proteinExistence type="predicted"/>
<protein>
    <submittedName>
        <fullName evidence="1">Uncharacterized protein</fullName>
    </submittedName>
</protein>
<accession>B9FF24</accession>
<dbReference type="AlphaFoldDB" id="B9FF24"/>
<name>B9FF24_ORYSJ</name>
<dbReference type="EMBL" id="CM000141">
    <property type="protein sequence ID" value="EEE60957.1"/>
    <property type="molecule type" value="Genomic_DNA"/>
</dbReference>
<organism evidence="1">
    <name type="scientific">Oryza sativa subsp. japonica</name>
    <name type="common">Rice</name>
    <dbReference type="NCBI Taxonomy" id="39947"/>
    <lineage>
        <taxon>Eukaryota</taxon>
        <taxon>Viridiplantae</taxon>
        <taxon>Streptophyta</taxon>
        <taxon>Embryophyta</taxon>
        <taxon>Tracheophyta</taxon>
        <taxon>Spermatophyta</taxon>
        <taxon>Magnoliopsida</taxon>
        <taxon>Liliopsida</taxon>
        <taxon>Poales</taxon>
        <taxon>Poaceae</taxon>
        <taxon>BOP clade</taxon>
        <taxon>Oryzoideae</taxon>
        <taxon>Oryzeae</taxon>
        <taxon>Oryzinae</taxon>
        <taxon>Oryza</taxon>
        <taxon>Oryza sativa</taxon>
    </lineage>
</organism>
<sequence>MGTPEEEVVAAAVAALAALGQRSTLNPTAVANRSFGADITITIRPFLFHHLTLVYLVAPSHHATCLTLKLDGFASQ</sequence>
<reference evidence="1" key="2">
    <citation type="submission" date="2008-12" db="EMBL/GenBank/DDBJ databases">
        <title>Improved gene annotation of the rice (Oryza sativa) genomes.</title>
        <authorList>
            <person name="Wang J."/>
            <person name="Li R."/>
            <person name="Fan W."/>
            <person name="Huang Q."/>
            <person name="Zhang J."/>
            <person name="Zhou Y."/>
            <person name="Hu Y."/>
            <person name="Zi S."/>
            <person name="Li J."/>
            <person name="Ni P."/>
            <person name="Zheng H."/>
            <person name="Zhang Y."/>
            <person name="Zhao M."/>
            <person name="Hao Q."/>
            <person name="McDermott J."/>
            <person name="Samudrala R."/>
            <person name="Kristiansen K."/>
            <person name="Wong G.K.-S."/>
        </authorList>
    </citation>
    <scope>NUCLEOTIDE SEQUENCE</scope>
</reference>
<dbReference type="Proteomes" id="UP000007752">
    <property type="component" value="Chromosome 4"/>
</dbReference>